<dbReference type="SUPFAM" id="SSF63829">
    <property type="entry name" value="Calcium-dependent phosphotriesterase"/>
    <property type="match status" value="1"/>
</dbReference>
<keyword evidence="3" id="KW-1185">Reference proteome</keyword>
<dbReference type="EMBL" id="SJPV01000003">
    <property type="protein sequence ID" value="TWU39770.1"/>
    <property type="molecule type" value="Genomic_DNA"/>
</dbReference>
<comment type="caution">
    <text evidence="2">The sequence shown here is derived from an EMBL/GenBank/DDBJ whole genome shotgun (WGS) entry which is preliminary data.</text>
</comment>
<protein>
    <submittedName>
        <fullName evidence="2">NHL repeat protein</fullName>
    </submittedName>
</protein>
<gene>
    <name evidence="2" type="ORF">Poly41_26260</name>
</gene>
<feature type="chain" id="PRO_5022938440" evidence="1">
    <location>
        <begin position="21"/>
        <end position="359"/>
    </location>
</feature>
<dbReference type="Proteomes" id="UP000319143">
    <property type="component" value="Unassembled WGS sequence"/>
</dbReference>
<accession>A0A5C6DSR8</accession>
<keyword evidence="1" id="KW-0732">Signal</keyword>
<feature type="signal peptide" evidence="1">
    <location>
        <begin position="1"/>
        <end position="20"/>
    </location>
</feature>
<dbReference type="AlphaFoldDB" id="A0A5C6DSR8"/>
<dbReference type="OrthoDB" id="2531681at2"/>
<sequence precursor="true">MLRNVLPLLVLAISSQFCLAAAPTLKQIEVDGTPTSIVLPEDTSTPDGMTVAKDGKIYLNMLNLQVAAVAAVWTIDADDQLEKLIDLPKHPDTDDVYPLGIAQGSDGNFYVADNQTFGENMDHQSRLLRVVMKGKKAVRVETVATGFIAANAVEAYGDSIYVTETCLVNDAQPHLSGVYKFDLDELSADKPAELKPDGADERLVAKFTTEADDWRSGVGANGMAITPKGVLYVCNFGEASVLTAPLKEDGFLAEPLKTLVKGKGIGSTDGMKYVHSLRKLIVADFFSNAIHLVGLKGGRVKTIAQNPNSDGAGGKLDKPSEPCVRGTTVYASNIDLPYDGNEPDKPDTLTVIQLKITDK</sequence>
<proteinExistence type="predicted"/>
<name>A0A5C6DSR8_9BACT</name>
<reference evidence="2 3" key="1">
    <citation type="submission" date="2019-02" db="EMBL/GenBank/DDBJ databases">
        <title>Deep-cultivation of Planctomycetes and their phenomic and genomic characterization uncovers novel biology.</title>
        <authorList>
            <person name="Wiegand S."/>
            <person name="Jogler M."/>
            <person name="Boedeker C."/>
            <person name="Pinto D."/>
            <person name="Vollmers J."/>
            <person name="Rivas-Marin E."/>
            <person name="Kohn T."/>
            <person name="Peeters S.H."/>
            <person name="Heuer A."/>
            <person name="Rast P."/>
            <person name="Oberbeckmann S."/>
            <person name="Bunk B."/>
            <person name="Jeske O."/>
            <person name="Meyerdierks A."/>
            <person name="Storesund J.E."/>
            <person name="Kallscheuer N."/>
            <person name="Luecker S."/>
            <person name="Lage O.M."/>
            <person name="Pohl T."/>
            <person name="Merkel B.J."/>
            <person name="Hornburger P."/>
            <person name="Mueller R.-W."/>
            <person name="Bruemmer F."/>
            <person name="Labrenz M."/>
            <person name="Spormann A.M."/>
            <person name="Op Den Camp H."/>
            <person name="Overmann J."/>
            <person name="Amann R."/>
            <person name="Jetten M.S.M."/>
            <person name="Mascher T."/>
            <person name="Medema M.H."/>
            <person name="Devos D.P."/>
            <person name="Kaster A.-K."/>
            <person name="Ovreas L."/>
            <person name="Rohde M."/>
            <person name="Galperin M.Y."/>
            <person name="Jogler C."/>
        </authorList>
    </citation>
    <scope>NUCLEOTIDE SEQUENCE [LARGE SCALE GENOMIC DNA]</scope>
    <source>
        <strain evidence="2 3">Poly41</strain>
    </source>
</reference>
<dbReference type="Gene3D" id="2.120.10.30">
    <property type="entry name" value="TolB, C-terminal domain"/>
    <property type="match status" value="1"/>
</dbReference>
<organism evidence="2 3">
    <name type="scientific">Novipirellula artificiosorum</name>
    <dbReference type="NCBI Taxonomy" id="2528016"/>
    <lineage>
        <taxon>Bacteria</taxon>
        <taxon>Pseudomonadati</taxon>
        <taxon>Planctomycetota</taxon>
        <taxon>Planctomycetia</taxon>
        <taxon>Pirellulales</taxon>
        <taxon>Pirellulaceae</taxon>
        <taxon>Novipirellula</taxon>
    </lineage>
</organism>
<dbReference type="RefSeq" id="WP_146526459.1">
    <property type="nucleotide sequence ID" value="NZ_SJPV01000003.1"/>
</dbReference>
<evidence type="ECO:0000313" key="2">
    <source>
        <dbReference type="EMBL" id="TWU39770.1"/>
    </source>
</evidence>
<dbReference type="InterPro" id="IPR011042">
    <property type="entry name" value="6-blade_b-propeller_TolB-like"/>
</dbReference>
<evidence type="ECO:0000313" key="3">
    <source>
        <dbReference type="Proteomes" id="UP000319143"/>
    </source>
</evidence>
<evidence type="ECO:0000256" key="1">
    <source>
        <dbReference type="SAM" id="SignalP"/>
    </source>
</evidence>